<evidence type="ECO:0000313" key="1">
    <source>
        <dbReference type="EMBL" id="CAB4129076.1"/>
    </source>
</evidence>
<proteinExistence type="predicted"/>
<sequence length="178" mass="19921">MLKSYYTVLLQDRGIKITKKLEQLFNLPSDDATPEEAQHAIEDNRDVITQVDLAIDKIDAALPFVRDLETADTELDELAKLAQDKAEDLMDLGMNVEPRFSGVILQTAGVLLGHAITAKTAKLDKKLRMINLQLQKAKLDHQIKKDAGKANEDEPLDGEGLVLDRNDLLKHILNKQDK</sequence>
<gene>
    <name evidence="1" type="ORF">UFOVP112_174</name>
</gene>
<reference evidence="1" key="1">
    <citation type="submission" date="2020-04" db="EMBL/GenBank/DDBJ databases">
        <authorList>
            <person name="Chiriac C."/>
            <person name="Salcher M."/>
            <person name="Ghai R."/>
            <person name="Kavagutti S V."/>
        </authorList>
    </citation>
    <scope>NUCLEOTIDE SEQUENCE</scope>
</reference>
<dbReference type="EMBL" id="LR796233">
    <property type="protein sequence ID" value="CAB4129076.1"/>
    <property type="molecule type" value="Genomic_DNA"/>
</dbReference>
<protein>
    <submittedName>
        <fullName evidence="1">Uncharacterized protein</fullName>
    </submittedName>
</protein>
<accession>A0A6J5L710</accession>
<name>A0A6J5L710_9CAUD</name>
<organism evidence="1">
    <name type="scientific">uncultured Caudovirales phage</name>
    <dbReference type="NCBI Taxonomy" id="2100421"/>
    <lineage>
        <taxon>Viruses</taxon>
        <taxon>Duplodnaviria</taxon>
        <taxon>Heunggongvirae</taxon>
        <taxon>Uroviricota</taxon>
        <taxon>Caudoviricetes</taxon>
        <taxon>Peduoviridae</taxon>
        <taxon>Maltschvirus</taxon>
        <taxon>Maltschvirus maltsch</taxon>
    </lineage>
</organism>